<organism evidence="1 2">
    <name type="scientific">Glossina morsitans morsitans</name>
    <name type="common">Savannah tsetse fly</name>
    <dbReference type="NCBI Taxonomy" id="37546"/>
    <lineage>
        <taxon>Eukaryota</taxon>
        <taxon>Metazoa</taxon>
        <taxon>Ecdysozoa</taxon>
        <taxon>Arthropoda</taxon>
        <taxon>Hexapoda</taxon>
        <taxon>Insecta</taxon>
        <taxon>Pterygota</taxon>
        <taxon>Neoptera</taxon>
        <taxon>Endopterygota</taxon>
        <taxon>Diptera</taxon>
        <taxon>Brachycera</taxon>
        <taxon>Muscomorpha</taxon>
        <taxon>Hippoboscoidea</taxon>
        <taxon>Glossinidae</taxon>
        <taxon>Glossina</taxon>
    </lineage>
</organism>
<evidence type="ECO:0000313" key="1">
    <source>
        <dbReference type="EnsemblMetazoa" id="GMOY014124.P1276"/>
    </source>
</evidence>
<dbReference type="EMBL" id="CCAG010004719">
    <property type="status" value="NOT_ANNOTATED_CDS"/>
    <property type="molecule type" value="Genomic_DNA"/>
</dbReference>
<reference evidence="1" key="1">
    <citation type="submission" date="2025-05" db="UniProtKB">
        <authorList>
            <consortium name="EnsemblMetazoa"/>
        </authorList>
    </citation>
    <scope>IDENTIFICATION</scope>
    <source>
        <strain evidence="1">Yale</strain>
    </source>
</reference>
<dbReference type="EnsemblMetazoa" id="GMOY014124.R1276">
    <property type="protein sequence ID" value="GMOY014124.P1276"/>
    <property type="gene ID" value="GMOY014124"/>
</dbReference>
<proteinExistence type="predicted"/>
<accession>A0ABK9NGK0</accession>
<protein>
    <submittedName>
        <fullName evidence="1">Uncharacterized protein</fullName>
    </submittedName>
</protein>
<keyword evidence="2" id="KW-1185">Reference proteome</keyword>
<dbReference type="Proteomes" id="UP000092444">
    <property type="component" value="Unassembled WGS sequence"/>
</dbReference>
<evidence type="ECO:0000313" key="2">
    <source>
        <dbReference type="Proteomes" id="UP000092444"/>
    </source>
</evidence>
<sequence>MNIIAVGFTCLGSGHDWHAWRHSNETATYKAVGMMTKVISVRAVVKPYRRPVDPIKFKFLI</sequence>
<name>A0ABK9NGK0_GLOMM</name>